<protein>
    <submittedName>
        <fullName evidence="4">ABC transporter substrate-binding protein</fullName>
    </submittedName>
</protein>
<dbReference type="InterPro" id="IPR002491">
    <property type="entry name" value="ABC_transptr_periplasmic_BD"/>
</dbReference>
<dbReference type="NCBIfam" id="NF038402">
    <property type="entry name" value="TroA_like"/>
    <property type="match status" value="1"/>
</dbReference>
<keyword evidence="2" id="KW-0812">Transmembrane</keyword>
<keyword evidence="2" id="KW-1133">Transmembrane helix</keyword>
<keyword evidence="2" id="KW-0472">Membrane</keyword>
<reference evidence="4 5" key="1">
    <citation type="submission" date="2020-01" db="EMBL/GenBank/DDBJ databases">
        <title>Genomes of bacteria type strains.</title>
        <authorList>
            <person name="Chen J."/>
            <person name="Zhu S."/>
            <person name="Yang J."/>
        </authorList>
    </citation>
    <scope>NUCLEOTIDE SEQUENCE [LARGE SCALE GENOMIC DNA]</scope>
    <source>
        <strain evidence="4 5">LMG 24078</strain>
    </source>
</reference>
<dbReference type="RefSeq" id="WP_163104409.1">
    <property type="nucleotide sequence ID" value="NZ_JAAAWO010000001.1"/>
</dbReference>
<dbReference type="PROSITE" id="PS50983">
    <property type="entry name" value="FE_B12_PBP"/>
    <property type="match status" value="1"/>
</dbReference>
<dbReference type="SUPFAM" id="SSF53807">
    <property type="entry name" value="Helical backbone' metal receptor"/>
    <property type="match status" value="1"/>
</dbReference>
<evidence type="ECO:0000259" key="3">
    <source>
        <dbReference type="PROSITE" id="PS50983"/>
    </source>
</evidence>
<comment type="caution">
    <text evidence="4">The sequence shown here is derived from an EMBL/GenBank/DDBJ whole genome shotgun (WGS) entry which is preliminary data.</text>
</comment>
<dbReference type="Pfam" id="PF01497">
    <property type="entry name" value="Peripla_BP_2"/>
    <property type="match status" value="1"/>
</dbReference>
<gene>
    <name evidence="4" type="ORF">GTQ48_00500</name>
</gene>
<dbReference type="PANTHER" id="PTHR30535">
    <property type="entry name" value="VITAMIN B12-BINDING PROTEIN"/>
    <property type="match status" value="1"/>
</dbReference>
<evidence type="ECO:0000256" key="1">
    <source>
        <dbReference type="ARBA" id="ARBA00022729"/>
    </source>
</evidence>
<feature type="transmembrane region" description="Helical" evidence="2">
    <location>
        <begin position="31"/>
        <end position="53"/>
    </location>
</feature>
<dbReference type="PANTHER" id="PTHR30535:SF34">
    <property type="entry name" value="MOLYBDATE-BINDING PROTEIN MOLA"/>
    <property type="match status" value="1"/>
</dbReference>
<dbReference type="AlphaFoldDB" id="A0A6N9TA61"/>
<dbReference type="CDD" id="cd01144">
    <property type="entry name" value="BtuF"/>
    <property type="match status" value="1"/>
</dbReference>
<accession>A0A6N9TA61</accession>
<keyword evidence="1" id="KW-0732">Signal</keyword>
<sequence length="341" mass="37300">MTSLKLRIQRASLFSRLFSHLLSRFACRPSAFCGVFLAKGLIGSAIFSFLLVANVTVSASLLPQGQNKGSPNNFNTEYHRTESPALHEGQQAPNRDSLRIVSLAPHLTEWAYSLGLGPNLVAVSDYSDYPEAAKALPRVADYQGVDMAAILAFKPDLVLAWKGGNKPQDIQKLSSLGLNVFDSAITQIDDIPSELIRLGTLTHTSLKAKTLAEAFNENIAALKSAYSRETPKSVFYYSWSTPLMTVGPKAWPNKLLNVCGAQTAFYDSPIDYPQVSVSEVLIRQVDVIIAASNESKASLSSFWEPHSDFLDAEIVTVNPDITSRFSLRLADELKRLCSGVN</sequence>
<dbReference type="Proteomes" id="UP000471381">
    <property type="component" value="Unassembled WGS sequence"/>
</dbReference>
<keyword evidence="5" id="KW-1185">Reference proteome</keyword>
<evidence type="ECO:0000256" key="2">
    <source>
        <dbReference type="SAM" id="Phobius"/>
    </source>
</evidence>
<name>A0A6N9TA61_9ALTE</name>
<dbReference type="InterPro" id="IPR054828">
    <property type="entry name" value="Vit_B12_bind_prot"/>
</dbReference>
<dbReference type="Gene3D" id="3.40.50.1980">
    <property type="entry name" value="Nitrogenase molybdenum iron protein domain"/>
    <property type="match status" value="2"/>
</dbReference>
<evidence type="ECO:0000313" key="5">
    <source>
        <dbReference type="Proteomes" id="UP000471381"/>
    </source>
</evidence>
<dbReference type="EMBL" id="JAAAWO010000001">
    <property type="protein sequence ID" value="NDW14011.1"/>
    <property type="molecule type" value="Genomic_DNA"/>
</dbReference>
<dbReference type="GO" id="GO:0071281">
    <property type="term" value="P:cellular response to iron ion"/>
    <property type="evidence" value="ECO:0007669"/>
    <property type="project" value="TreeGrafter"/>
</dbReference>
<evidence type="ECO:0000313" key="4">
    <source>
        <dbReference type="EMBL" id="NDW14011.1"/>
    </source>
</evidence>
<feature type="domain" description="Fe/B12 periplasmic-binding" evidence="3">
    <location>
        <begin position="99"/>
        <end position="341"/>
    </location>
</feature>
<proteinExistence type="predicted"/>
<dbReference type="InterPro" id="IPR050902">
    <property type="entry name" value="ABC_Transporter_SBP"/>
</dbReference>
<organism evidence="4 5">
    <name type="scientific">Alteromonas genovensis</name>
    <dbReference type="NCBI Taxonomy" id="471225"/>
    <lineage>
        <taxon>Bacteria</taxon>
        <taxon>Pseudomonadati</taxon>
        <taxon>Pseudomonadota</taxon>
        <taxon>Gammaproteobacteria</taxon>
        <taxon>Alteromonadales</taxon>
        <taxon>Alteromonadaceae</taxon>
        <taxon>Alteromonas/Salinimonas group</taxon>
        <taxon>Alteromonas</taxon>
    </lineage>
</organism>